<dbReference type="EMBL" id="JBEAFC010000009">
    <property type="protein sequence ID" value="KAL1540927.1"/>
    <property type="molecule type" value="Genomic_DNA"/>
</dbReference>
<dbReference type="Proteomes" id="UP001567538">
    <property type="component" value="Unassembled WGS sequence"/>
</dbReference>
<name>A0ABD1GA06_SALDI</name>
<keyword evidence="3" id="KW-1185">Reference proteome</keyword>
<evidence type="ECO:0000256" key="1">
    <source>
        <dbReference type="SAM" id="MobiDB-lite"/>
    </source>
</evidence>
<proteinExistence type="predicted"/>
<comment type="caution">
    <text evidence="2">The sequence shown here is derived from an EMBL/GenBank/DDBJ whole genome shotgun (WGS) entry which is preliminary data.</text>
</comment>
<dbReference type="AlphaFoldDB" id="A0ABD1GA06"/>
<accession>A0ABD1GA06</accession>
<reference evidence="2 3" key="1">
    <citation type="submission" date="2024-06" db="EMBL/GenBank/DDBJ databases">
        <title>A chromosome level genome sequence of Diviner's sage (Salvia divinorum).</title>
        <authorList>
            <person name="Ford S.A."/>
            <person name="Ro D.-K."/>
            <person name="Ness R.W."/>
            <person name="Phillips M.A."/>
        </authorList>
    </citation>
    <scope>NUCLEOTIDE SEQUENCE [LARGE SCALE GENOMIC DNA]</scope>
    <source>
        <strain evidence="2">SAF-2024a</strain>
        <tissue evidence="2">Leaf</tissue>
    </source>
</reference>
<organism evidence="2 3">
    <name type="scientific">Salvia divinorum</name>
    <name type="common">Maria pastora</name>
    <name type="synonym">Diviner's sage</name>
    <dbReference type="NCBI Taxonomy" id="28513"/>
    <lineage>
        <taxon>Eukaryota</taxon>
        <taxon>Viridiplantae</taxon>
        <taxon>Streptophyta</taxon>
        <taxon>Embryophyta</taxon>
        <taxon>Tracheophyta</taxon>
        <taxon>Spermatophyta</taxon>
        <taxon>Magnoliopsida</taxon>
        <taxon>eudicotyledons</taxon>
        <taxon>Gunneridae</taxon>
        <taxon>Pentapetalae</taxon>
        <taxon>asterids</taxon>
        <taxon>lamiids</taxon>
        <taxon>Lamiales</taxon>
        <taxon>Lamiaceae</taxon>
        <taxon>Nepetoideae</taxon>
        <taxon>Mentheae</taxon>
        <taxon>Salviinae</taxon>
        <taxon>Salvia</taxon>
        <taxon>Salvia subgen. Calosphace</taxon>
    </lineage>
</organism>
<protein>
    <submittedName>
        <fullName evidence="2">Uncharacterized protein</fullName>
    </submittedName>
</protein>
<evidence type="ECO:0000313" key="2">
    <source>
        <dbReference type="EMBL" id="KAL1540927.1"/>
    </source>
</evidence>
<gene>
    <name evidence="2" type="ORF">AAHA92_25209</name>
</gene>
<evidence type="ECO:0000313" key="3">
    <source>
        <dbReference type="Proteomes" id="UP001567538"/>
    </source>
</evidence>
<sequence>MLLAAMQSLIRYKLDYLLLRMLWIQDLKILRIRVDPDLENSRGIRASNEELSSMRMLSTPSNLYSDSTRND</sequence>
<feature type="region of interest" description="Disordered" evidence="1">
    <location>
        <begin position="51"/>
        <end position="71"/>
    </location>
</feature>